<dbReference type="GO" id="GO:0046657">
    <property type="term" value="P:folic acid catabolic process"/>
    <property type="evidence" value="ECO:0007669"/>
    <property type="project" value="TreeGrafter"/>
</dbReference>
<evidence type="ECO:0000313" key="1">
    <source>
        <dbReference type="EMBL" id="MPN48869.1"/>
    </source>
</evidence>
<comment type="caution">
    <text evidence="1">The sequence shown here is derived from an EMBL/GenBank/DDBJ whole genome shotgun (WGS) entry which is preliminary data.</text>
</comment>
<accession>A0A645IEJ0</accession>
<dbReference type="Gene3D" id="3.40.630.10">
    <property type="entry name" value="Zn peptidases"/>
    <property type="match status" value="1"/>
</dbReference>
<organism evidence="1">
    <name type="scientific">bioreactor metagenome</name>
    <dbReference type="NCBI Taxonomy" id="1076179"/>
    <lineage>
        <taxon>unclassified sequences</taxon>
        <taxon>metagenomes</taxon>
        <taxon>ecological metagenomes</taxon>
    </lineage>
</organism>
<dbReference type="SUPFAM" id="SSF53187">
    <property type="entry name" value="Zn-dependent exopeptidases"/>
    <property type="match status" value="1"/>
</dbReference>
<dbReference type="GO" id="GO:0016805">
    <property type="term" value="F:dipeptidase activity"/>
    <property type="evidence" value="ECO:0007669"/>
    <property type="project" value="TreeGrafter"/>
</dbReference>
<dbReference type="EC" id="3.5.1.-" evidence="1"/>
<dbReference type="PANTHER" id="PTHR30575">
    <property type="entry name" value="PEPTIDASE M20"/>
    <property type="match status" value="1"/>
</dbReference>
<dbReference type="EMBL" id="VSSQ01111574">
    <property type="protein sequence ID" value="MPN48869.1"/>
    <property type="molecule type" value="Genomic_DNA"/>
</dbReference>
<gene>
    <name evidence="1" type="primary">abgB_30</name>
    <name evidence="1" type="ORF">SDC9_196481</name>
</gene>
<keyword evidence="1" id="KW-0378">Hydrolase</keyword>
<proteinExistence type="predicted"/>
<reference evidence="1" key="1">
    <citation type="submission" date="2019-08" db="EMBL/GenBank/DDBJ databases">
        <authorList>
            <person name="Kucharzyk K."/>
            <person name="Murdoch R.W."/>
            <person name="Higgins S."/>
            <person name="Loffler F."/>
        </authorList>
    </citation>
    <scope>NUCLEOTIDE SEQUENCE</scope>
</reference>
<dbReference type="GO" id="GO:0005737">
    <property type="term" value="C:cytoplasm"/>
    <property type="evidence" value="ECO:0007669"/>
    <property type="project" value="TreeGrafter"/>
</dbReference>
<name>A0A645IEJ0_9ZZZZ</name>
<dbReference type="PANTHER" id="PTHR30575:SF0">
    <property type="entry name" value="XAA-ARG DIPEPTIDASE"/>
    <property type="match status" value="1"/>
</dbReference>
<dbReference type="GO" id="GO:0071713">
    <property type="term" value="F:para-aminobenzoyl-glutamate hydrolase activity"/>
    <property type="evidence" value="ECO:0007669"/>
    <property type="project" value="TreeGrafter"/>
</dbReference>
<protein>
    <submittedName>
        <fullName evidence="1">p-aminobenzoyl-glutamate hydrolase subunit B</fullName>
        <ecNumber evidence="1">3.5.1.-</ecNumber>
    </submittedName>
</protein>
<dbReference type="AlphaFoldDB" id="A0A645IEJ0"/>
<dbReference type="InterPro" id="IPR052030">
    <property type="entry name" value="Peptidase_M20/M20A_hydrolases"/>
</dbReference>
<sequence>MEALGEIDYTQEELDYAKAYWNSLDEASKNNAKGSVRNIYFNSDKAELEEIMASPIARKLSPYKVTDEALPGSTDVGDASFNAPTVQLTSACYPLGTASHSWQWVACGKSTMVHKGMLYAAKVMAMTALDLLNDPQALLDAKAEFDERLGDQRYKCYIPDEVQPS</sequence>